<dbReference type="RefSeq" id="WP_272098701.1">
    <property type="nucleotide sequence ID" value="NZ_JAQNDK010000003.1"/>
</dbReference>
<comment type="caution">
    <text evidence="1">The sequence shown here is derived from an EMBL/GenBank/DDBJ whole genome shotgun (WGS) entry which is preliminary data.</text>
</comment>
<sequence length="70" mass="8016">MSVKGLVVHFRRDLDDDEAERMIDALMMLKGVAKVSSVKAGYEDELNRQRVKRELLSKIDGLLRDDETPI</sequence>
<name>A0ABT5C549_9BACT</name>
<reference evidence="1 2" key="1">
    <citation type="submission" date="2023-01" db="EMBL/GenBank/DDBJ databases">
        <title>Minimal conservation of predation-associated metabolite biosynthetic gene clusters underscores biosynthetic potential of Myxococcota including descriptions for ten novel species: Archangium lansinium sp. nov., Myxococcus landrumus sp. nov., Nannocystis bai.</title>
        <authorList>
            <person name="Ahearne A."/>
            <person name="Stevens C."/>
            <person name="Dowd S."/>
        </authorList>
    </citation>
    <scope>NUCLEOTIDE SEQUENCE [LARGE SCALE GENOMIC DNA]</scope>
    <source>
        <strain evidence="1 2">WIWO2</strain>
    </source>
</reference>
<evidence type="ECO:0000313" key="1">
    <source>
        <dbReference type="EMBL" id="MDC0681538.1"/>
    </source>
</evidence>
<dbReference type="Proteomes" id="UP001217485">
    <property type="component" value="Unassembled WGS sequence"/>
</dbReference>
<keyword evidence="2" id="KW-1185">Reference proteome</keyword>
<accession>A0ABT5C549</accession>
<organism evidence="1 2">
    <name type="scientific">Sorangium atrum</name>
    <dbReference type="NCBI Taxonomy" id="2995308"/>
    <lineage>
        <taxon>Bacteria</taxon>
        <taxon>Pseudomonadati</taxon>
        <taxon>Myxococcota</taxon>
        <taxon>Polyangia</taxon>
        <taxon>Polyangiales</taxon>
        <taxon>Polyangiaceae</taxon>
        <taxon>Sorangium</taxon>
    </lineage>
</organism>
<gene>
    <name evidence="1" type="ORF">POL72_27615</name>
</gene>
<dbReference type="EMBL" id="JAQNDK010000003">
    <property type="protein sequence ID" value="MDC0681538.1"/>
    <property type="molecule type" value="Genomic_DNA"/>
</dbReference>
<proteinExistence type="predicted"/>
<protein>
    <submittedName>
        <fullName evidence="1">Uncharacterized protein</fullName>
    </submittedName>
</protein>
<evidence type="ECO:0000313" key="2">
    <source>
        <dbReference type="Proteomes" id="UP001217485"/>
    </source>
</evidence>